<dbReference type="Gene3D" id="3.30.565.10">
    <property type="entry name" value="Histidine kinase-like ATPase, C-terminal domain"/>
    <property type="match status" value="1"/>
</dbReference>
<feature type="domain" description="PAC" evidence="15">
    <location>
        <begin position="362"/>
        <end position="418"/>
    </location>
</feature>
<keyword evidence="6" id="KW-0288">FMN</keyword>
<dbReference type="eggNOG" id="COG2205">
    <property type="taxonomic scope" value="Bacteria"/>
</dbReference>
<name>A0NXW7_ROSAI</name>
<evidence type="ECO:0000256" key="10">
    <source>
        <dbReference type="ARBA" id="ARBA00022777"/>
    </source>
</evidence>
<dbReference type="Proteomes" id="UP000004848">
    <property type="component" value="Unassembled WGS sequence"/>
</dbReference>
<evidence type="ECO:0000256" key="9">
    <source>
        <dbReference type="ARBA" id="ARBA00022741"/>
    </source>
</evidence>
<comment type="caution">
    <text evidence="16">The sequence shown here is derived from an EMBL/GenBank/DDBJ whole genome shotgun (WGS) entry which is preliminary data.</text>
</comment>
<keyword evidence="14" id="KW-0472">Membrane</keyword>
<keyword evidence="8" id="KW-0677">Repeat</keyword>
<dbReference type="InterPro" id="IPR013656">
    <property type="entry name" value="PAS_4"/>
</dbReference>
<evidence type="ECO:0000256" key="13">
    <source>
        <dbReference type="SAM" id="Coils"/>
    </source>
</evidence>
<dbReference type="Pfam" id="PF08448">
    <property type="entry name" value="PAS_4"/>
    <property type="match status" value="2"/>
</dbReference>
<proteinExistence type="predicted"/>
<dbReference type="GO" id="GO:0005524">
    <property type="term" value="F:ATP binding"/>
    <property type="evidence" value="ECO:0007669"/>
    <property type="project" value="UniProtKB-KW"/>
</dbReference>
<feature type="transmembrane region" description="Helical" evidence="14">
    <location>
        <begin position="75"/>
        <end position="101"/>
    </location>
</feature>
<evidence type="ECO:0000259" key="15">
    <source>
        <dbReference type="PROSITE" id="PS50113"/>
    </source>
</evidence>
<keyword evidence="9" id="KW-0547">Nucleotide-binding</keyword>
<dbReference type="EMBL" id="AAUW01000015">
    <property type="protein sequence ID" value="EAV42311.1"/>
    <property type="molecule type" value="Genomic_DNA"/>
</dbReference>
<evidence type="ECO:0000256" key="2">
    <source>
        <dbReference type="ARBA" id="ARBA00012438"/>
    </source>
</evidence>
<accession>A0NXW7</accession>
<dbReference type="eggNOG" id="COG4251">
    <property type="taxonomic scope" value="Bacteria"/>
</dbReference>
<keyword evidence="14" id="KW-1133">Transmembrane helix</keyword>
<comment type="catalytic activity">
    <reaction evidence="1">
        <text>ATP + protein L-histidine = ADP + protein N-phospho-L-histidine.</text>
        <dbReference type="EC" id="2.7.13.3"/>
    </reaction>
</comment>
<reference evidence="16 17" key="1">
    <citation type="submission" date="2006-05" db="EMBL/GenBank/DDBJ databases">
        <authorList>
            <person name="King G."/>
            <person name="Ferriera S."/>
            <person name="Johnson J."/>
            <person name="Kravitz S."/>
            <person name="Beeson K."/>
            <person name="Sutton G."/>
            <person name="Rogers Y.-H."/>
            <person name="Friedman R."/>
            <person name="Frazier M."/>
            <person name="Venter J.C."/>
        </authorList>
    </citation>
    <scope>NUCLEOTIDE SEQUENCE [LARGE SCALE GENOMIC DNA]</scope>
    <source>
        <strain evidence="17">ATCC 25650 / DSM 13394 / JCM 20685 / NBRC 16684 / NCIMB 2208 / IAM 12614 / B1</strain>
    </source>
</reference>
<dbReference type="PANTHER" id="PTHR41523">
    <property type="entry name" value="TWO-COMPONENT SYSTEM SENSOR PROTEIN"/>
    <property type="match status" value="1"/>
</dbReference>
<gene>
    <name evidence="16" type="ORF">SIAM614_22057</name>
</gene>
<dbReference type="GO" id="GO:0004673">
    <property type="term" value="F:protein histidine kinase activity"/>
    <property type="evidence" value="ECO:0007669"/>
    <property type="project" value="UniProtKB-EC"/>
</dbReference>
<evidence type="ECO:0000256" key="14">
    <source>
        <dbReference type="SAM" id="Phobius"/>
    </source>
</evidence>
<protein>
    <recommendedName>
        <fullName evidence="3">Blue-light-activated histidine kinase</fullName>
        <ecNumber evidence="2">2.7.13.3</ecNumber>
    </recommendedName>
</protein>
<keyword evidence="12" id="KW-0843">Virulence</keyword>
<feature type="transmembrane region" description="Helical" evidence="14">
    <location>
        <begin position="12"/>
        <end position="33"/>
    </location>
</feature>
<keyword evidence="4" id="KW-0597">Phosphoprotein</keyword>
<dbReference type="InterPro" id="IPR000014">
    <property type="entry name" value="PAS"/>
</dbReference>
<evidence type="ECO:0000256" key="11">
    <source>
        <dbReference type="ARBA" id="ARBA00022840"/>
    </source>
</evidence>
<evidence type="ECO:0000256" key="1">
    <source>
        <dbReference type="ARBA" id="ARBA00000085"/>
    </source>
</evidence>
<evidence type="ECO:0000256" key="5">
    <source>
        <dbReference type="ARBA" id="ARBA00022630"/>
    </source>
</evidence>
<dbReference type="SMART" id="SM00911">
    <property type="entry name" value="HWE_HK"/>
    <property type="match status" value="1"/>
</dbReference>
<dbReference type="Gene3D" id="3.30.450.20">
    <property type="entry name" value="PAS domain"/>
    <property type="match status" value="2"/>
</dbReference>
<keyword evidence="5" id="KW-0285">Flavoprotein</keyword>
<organism evidence="16 17">
    <name type="scientific">Roseibium aggregatum (strain ATCC 25650 / DSM 13394 / JCM 20685 / NBRC 16684 / NCIMB 2208 / IAM 12614 / B1)</name>
    <name type="common">Stappia aggregata</name>
    <dbReference type="NCBI Taxonomy" id="384765"/>
    <lineage>
        <taxon>Bacteria</taxon>
        <taxon>Pseudomonadati</taxon>
        <taxon>Pseudomonadota</taxon>
        <taxon>Alphaproteobacteria</taxon>
        <taxon>Hyphomicrobiales</taxon>
        <taxon>Stappiaceae</taxon>
        <taxon>Roseibium</taxon>
    </lineage>
</organism>
<evidence type="ECO:0000256" key="6">
    <source>
        <dbReference type="ARBA" id="ARBA00022643"/>
    </source>
</evidence>
<dbReference type="PANTHER" id="PTHR41523:SF8">
    <property type="entry name" value="ETHYLENE RESPONSE SENSOR PROTEIN"/>
    <property type="match status" value="1"/>
</dbReference>
<dbReference type="PROSITE" id="PS50113">
    <property type="entry name" value="PAC"/>
    <property type="match status" value="1"/>
</dbReference>
<dbReference type="InterPro" id="IPR058544">
    <property type="entry name" value="ETR1_N"/>
</dbReference>
<evidence type="ECO:0000256" key="7">
    <source>
        <dbReference type="ARBA" id="ARBA00022679"/>
    </source>
</evidence>
<dbReference type="eggNOG" id="COG3920">
    <property type="taxonomic scope" value="Bacteria"/>
</dbReference>
<dbReference type="AlphaFoldDB" id="A0NXW7"/>
<keyword evidence="13" id="KW-0175">Coiled coil</keyword>
<dbReference type="Pfam" id="PF25487">
    <property type="entry name" value="ETR1_N"/>
    <property type="match status" value="1"/>
</dbReference>
<dbReference type="InterPro" id="IPR011102">
    <property type="entry name" value="Sig_transdc_His_kinase_HWE"/>
</dbReference>
<dbReference type="InterPro" id="IPR035965">
    <property type="entry name" value="PAS-like_dom_sf"/>
</dbReference>
<keyword evidence="10 16" id="KW-0418">Kinase</keyword>
<keyword evidence="7" id="KW-0808">Transferase</keyword>
<dbReference type="NCBIfam" id="TIGR00229">
    <property type="entry name" value="sensory_box"/>
    <property type="match status" value="1"/>
</dbReference>
<evidence type="ECO:0000313" key="16">
    <source>
        <dbReference type="EMBL" id="EAV42311.1"/>
    </source>
</evidence>
<feature type="transmembrane region" description="Helical" evidence="14">
    <location>
        <begin position="45"/>
        <end position="63"/>
    </location>
</feature>
<dbReference type="EC" id="2.7.13.3" evidence="2"/>
<evidence type="ECO:0000256" key="4">
    <source>
        <dbReference type="ARBA" id="ARBA00022553"/>
    </source>
</evidence>
<sequence>MPGQRSKTEMSDIVTYLFGAAAFMPHGYCLLWRPDLVAIHAISDGLIALAYIIIPLMIFDFLRKRPDIQGNSRRIGYLFIAFILACALTHLTALATLWWPIYGAQGLIKLVTAAVSVATAVVVWRVRPMLLAIPSLQDLERANDMLKAENVELSDKVGRTRREVKQINERFETALTGSNISVFTQDKDLRYTWIHNPRFGKKPEEILGCTDHDLMPEETAAEMDEVKRQVLETGETASTYFALDSEETGTISLDLIVHPTRNSSGDIDGVLCTAIDMTEKSLYEIRLSSLARQLAEANRRFEKALDGSLTTVFEQDLDLKYVHVVNPSPGFKPDFFIGKSDAELFPEESQLKLIPAKKKVLETGESAVIEFDMDMNGVNRSYNMRIEPARDKEGRITGLIGISIDLTHKRENERQMHLVMRELTHRSKNLLAVIQAMARQTAARSDNTEDFVESFAARLQAMAASHDLLVSQSWYGADLKELVLAHLAQSIDPGSPQIEIKGDSHSITADAAQNLGLALHELTTNAAKYGALSVLGGKLSVSWTTEDGKIKLVWKESGGPEVVPPKRNGFGKMLLERLVGPALDGDVTIEFAPEGVRCVIEFPVRQANS</sequence>
<dbReference type="InterPro" id="IPR036890">
    <property type="entry name" value="HATPase_C_sf"/>
</dbReference>
<feature type="coiled-coil region" evidence="13">
    <location>
        <begin position="136"/>
        <end position="170"/>
    </location>
</feature>
<dbReference type="Pfam" id="PF07536">
    <property type="entry name" value="HWE_HK"/>
    <property type="match status" value="1"/>
</dbReference>
<evidence type="ECO:0000256" key="8">
    <source>
        <dbReference type="ARBA" id="ARBA00022737"/>
    </source>
</evidence>
<evidence type="ECO:0000256" key="3">
    <source>
        <dbReference type="ARBA" id="ARBA00021740"/>
    </source>
</evidence>
<evidence type="ECO:0000256" key="12">
    <source>
        <dbReference type="ARBA" id="ARBA00023026"/>
    </source>
</evidence>
<keyword evidence="11" id="KW-0067">ATP-binding</keyword>
<dbReference type="InterPro" id="IPR000700">
    <property type="entry name" value="PAS-assoc_C"/>
</dbReference>
<dbReference type="SUPFAM" id="SSF55785">
    <property type="entry name" value="PYP-like sensor domain (PAS domain)"/>
    <property type="match status" value="2"/>
</dbReference>
<keyword evidence="14" id="KW-0812">Transmembrane</keyword>
<evidence type="ECO:0000313" key="17">
    <source>
        <dbReference type="Proteomes" id="UP000004848"/>
    </source>
</evidence>